<dbReference type="SUPFAM" id="SSF53850">
    <property type="entry name" value="Periplasmic binding protein-like II"/>
    <property type="match status" value="1"/>
</dbReference>
<accession>A0ABM7M630</accession>
<gene>
    <name evidence="2" type="ORF">Aiant_77720</name>
</gene>
<dbReference type="InterPro" id="IPR039424">
    <property type="entry name" value="SBP_5"/>
</dbReference>
<dbReference type="InterPro" id="IPR000914">
    <property type="entry name" value="SBP_5_dom"/>
</dbReference>
<dbReference type="RefSeq" id="WP_189336065.1">
    <property type="nucleotide sequence ID" value="NZ_AP023356.1"/>
</dbReference>
<dbReference type="InterPro" id="IPR001969">
    <property type="entry name" value="Aspartic_peptidase_AS"/>
</dbReference>
<dbReference type="PANTHER" id="PTHR30290">
    <property type="entry name" value="PERIPLASMIC BINDING COMPONENT OF ABC TRANSPORTER"/>
    <property type="match status" value="1"/>
</dbReference>
<keyword evidence="3" id="KW-1185">Reference proteome</keyword>
<dbReference type="PANTHER" id="PTHR30290:SF83">
    <property type="entry name" value="ABC TRANSPORTER SUBSTRATE-BINDING PROTEIN"/>
    <property type="match status" value="1"/>
</dbReference>
<dbReference type="Gene3D" id="3.10.105.10">
    <property type="entry name" value="Dipeptide-binding Protein, Domain 3"/>
    <property type="match status" value="1"/>
</dbReference>
<dbReference type="Gene3D" id="3.40.190.10">
    <property type="entry name" value="Periplasmic binding protein-like II"/>
    <property type="match status" value="1"/>
</dbReference>
<proteinExistence type="predicted"/>
<organism evidence="2 3">
    <name type="scientific">Actinoplanes ianthinogenes</name>
    <dbReference type="NCBI Taxonomy" id="122358"/>
    <lineage>
        <taxon>Bacteria</taxon>
        <taxon>Bacillati</taxon>
        <taxon>Actinomycetota</taxon>
        <taxon>Actinomycetes</taxon>
        <taxon>Micromonosporales</taxon>
        <taxon>Micromonosporaceae</taxon>
        <taxon>Actinoplanes</taxon>
    </lineage>
</organism>
<dbReference type="Pfam" id="PF00496">
    <property type="entry name" value="SBP_bac_5"/>
    <property type="match status" value="1"/>
</dbReference>
<dbReference type="PIRSF" id="PIRSF002741">
    <property type="entry name" value="MppA"/>
    <property type="match status" value="1"/>
</dbReference>
<evidence type="ECO:0000313" key="2">
    <source>
        <dbReference type="EMBL" id="BCJ47115.1"/>
    </source>
</evidence>
<evidence type="ECO:0000313" key="3">
    <source>
        <dbReference type="Proteomes" id="UP000676967"/>
    </source>
</evidence>
<dbReference type="CDD" id="cd08506">
    <property type="entry name" value="PBP2_clavulanate_OppA2"/>
    <property type="match status" value="1"/>
</dbReference>
<sequence length="578" mass="62307">MLIRRVAALAAVTLVLGGCGKTTEDDGGNDLGTREQSSVIAADPAASRGPAPDVAGAQKGGTVTILRNNKISHLDPQRAYSFIGLLSSASLYARSLTYWKDDGSGKLTLVGDLAETPGTDVHSDCKTWEFTLKDGLKFEDGSPITSKEVGYGISRSFDPAMGGPTYIQEWLANDKEYYKKWDFTKNKGQLPPGLTTPDPKTVRFTFEKPHCELPYAASLPYTAPVPQAKDTGPEFDNKPFSSGPYKLVRNTIGVEIVFERNENWDPATDPIRHQYPDRYVYHFGAEPDASAQRVVADSGADRSALAWDGVPSSLAQKFATDASLQERTVAAPTPMEWRLAINTRRVTDVDTRRALNYAIDRDGLIKAFGGSDLAQPVTTLMPPGTIGFQNYDLYPAGPTGNPDEAKKLLAGKSPNLVMAVGDGAQEQALAPQIKNNLERAGFTVTVKTVPGDEKDDLTAKPGNEYDLYFRQWAADWPSGASILPPLYDGTTITAEGSNNVSFLNDPAVNAELTRVADLPAAQQPAAWAELDRQIMKDHAPAVPLLVEVARIPTGSHLAGVFISSIFGVPSLVNANVKP</sequence>
<evidence type="ECO:0000259" key="1">
    <source>
        <dbReference type="Pfam" id="PF00496"/>
    </source>
</evidence>
<dbReference type="PROSITE" id="PS51257">
    <property type="entry name" value="PROKAR_LIPOPROTEIN"/>
    <property type="match status" value="1"/>
</dbReference>
<dbReference type="Proteomes" id="UP000676967">
    <property type="component" value="Chromosome"/>
</dbReference>
<feature type="domain" description="Solute-binding protein family 5" evidence="1">
    <location>
        <begin position="109"/>
        <end position="491"/>
    </location>
</feature>
<name>A0ABM7M630_9ACTN</name>
<dbReference type="InterPro" id="IPR030678">
    <property type="entry name" value="Peptide/Ni-bd"/>
</dbReference>
<protein>
    <submittedName>
        <fullName evidence="2">ABC transporter</fullName>
    </submittedName>
</protein>
<reference evidence="2 3" key="1">
    <citation type="submission" date="2020-08" db="EMBL/GenBank/DDBJ databases">
        <title>Whole genome shotgun sequence of Actinoplanes ianthinogenes NBRC 13996.</title>
        <authorList>
            <person name="Komaki H."/>
            <person name="Tamura T."/>
        </authorList>
    </citation>
    <scope>NUCLEOTIDE SEQUENCE [LARGE SCALE GENOMIC DNA]</scope>
    <source>
        <strain evidence="2 3">NBRC 13996</strain>
    </source>
</reference>
<dbReference type="PROSITE" id="PS00141">
    <property type="entry name" value="ASP_PROTEASE"/>
    <property type="match status" value="1"/>
</dbReference>
<dbReference type="EMBL" id="AP023356">
    <property type="protein sequence ID" value="BCJ47115.1"/>
    <property type="molecule type" value="Genomic_DNA"/>
</dbReference>